<dbReference type="RefSeq" id="WP_118333186.1">
    <property type="nucleotide sequence ID" value="NZ_QSFZ01000014.1"/>
</dbReference>
<gene>
    <name evidence="1" type="ORF">DW912_12355</name>
</gene>
<name>A0A413TZL0_9FIRM</name>
<dbReference type="Proteomes" id="UP000286220">
    <property type="component" value="Unassembled WGS sequence"/>
</dbReference>
<proteinExistence type="predicted"/>
<organism evidence="1 2">
    <name type="scientific">Agathobacter rectalis</name>
    <dbReference type="NCBI Taxonomy" id="39491"/>
    <lineage>
        <taxon>Bacteria</taxon>
        <taxon>Bacillati</taxon>
        <taxon>Bacillota</taxon>
        <taxon>Clostridia</taxon>
        <taxon>Lachnospirales</taxon>
        <taxon>Lachnospiraceae</taxon>
        <taxon>Agathobacter</taxon>
    </lineage>
</organism>
<protein>
    <submittedName>
        <fullName evidence="1">Uncharacterized protein</fullName>
    </submittedName>
</protein>
<sequence>MQLVAKETLRCTDIVEEMFVNLHECIDKKDKNIENELKSAQTLQKHYVLCGIARIGILSDDINGEVNIA</sequence>
<reference evidence="1 2" key="1">
    <citation type="submission" date="2018-08" db="EMBL/GenBank/DDBJ databases">
        <title>A genome reference for cultivated species of the human gut microbiota.</title>
        <authorList>
            <person name="Zou Y."/>
            <person name="Xue W."/>
            <person name="Luo G."/>
        </authorList>
    </citation>
    <scope>NUCLEOTIDE SEQUENCE [LARGE SCALE GENOMIC DNA]</scope>
    <source>
        <strain evidence="1 2">AM42-17AT</strain>
    </source>
</reference>
<accession>A0A413TZL0</accession>
<evidence type="ECO:0000313" key="2">
    <source>
        <dbReference type="Proteomes" id="UP000286220"/>
    </source>
</evidence>
<dbReference type="EMBL" id="QSFZ01000014">
    <property type="protein sequence ID" value="RHA90372.1"/>
    <property type="molecule type" value="Genomic_DNA"/>
</dbReference>
<dbReference type="AlphaFoldDB" id="A0A413TZL0"/>
<evidence type="ECO:0000313" key="1">
    <source>
        <dbReference type="EMBL" id="RHA90372.1"/>
    </source>
</evidence>
<comment type="caution">
    <text evidence="1">The sequence shown here is derived from an EMBL/GenBank/DDBJ whole genome shotgun (WGS) entry which is preliminary data.</text>
</comment>